<dbReference type="KEGG" id="psty:BFS30_09635"/>
<feature type="transmembrane region" description="Helical" evidence="1">
    <location>
        <begin position="363"/>
        <end position="385"/>
    </location>
</feature>
<dbReference type="EMBL" id="CP017141">
    <property type="protein sequence ID" value="AOM77405.1"/>
    <property type="molecule type" value="Genomic_DNA"/>
</dbReference>
<name>A0A1D7QFK3_9SPHI</name>
<organism evidence="2 3">
    <name type="scientific">Pedobacter steynii</name>
    <dbReference type="NCBI Taxonomy" id="430522"/>
    <lineage>
        <taxon>Bacteria</taxon>
        <taxon>Pseudomonadati</taxon>
        <taxon>Bacteroidota</taxon>
        <taxon>Sphingobacteriia</taxon>
        <taxon>Sphingobacteriales</taxon>
        <taxon>Sphingobacteriaceae</taxon>
        <taxon>Pedobacter</taxon>
    </lineage>
</organism>
<protein>
    <submittedName>
        <fullName evidence="2">Uncharacterized protein</fullName>
    </submittedName>
</protein>
<proteinExistence type="predicted"/>
<feature type="transmembrane region" description="Helical" evidence="1">
    <location>
        <begin position="12"/>
        <end position="27"/>
    </location>
</feature>
<evidence type="ECO:0000313" key="2">
    <source>
        <dbReference type="EMBL" id="AOM77405.1"/>
    </source>
</evidence>
<feature type="transmembrane region" description="Helical" evidence="1">
    <location>
        <begin position="424"/>
        <end position="441"/>
    </location>
</feature>
<evidence type="ECO:0000256" key="1">
    <source>
        <dbReference type="SAM" id="Phobius"/>
    </source>
</evidence>
<sequence length="450" mass="52127">MSTNLKPLTSTPFLICLFLLLLNDFYFKSAFHNSLTGKLSDLCGLFIFPIFWSVLFPKRKQTVYILTALFFIYWKSSYSDPFIQLFSLYVFPIDRTIDPNDLFALIVLPVSWHLQSRPPKRSYFNPQLVGLVAFFSFCATSMPRPSLYFEQPQYVLFPSPKHLPDTNFVDPGIKFYKVDTLLAVQVDQIGIGREPVKYDDFNKNQVLKDLEQRVLAELNVQYPLISPEQVNHLTIKTARYQDYLMFKGSRLHGKFLRKNQDQVLIDGQFKNGIEDSVWTFVDPSRNAIIKKTFDKGETTRIEEFTSSKLTSSKSVNTRKETSIFKGAQLALLLGLCIAIVIRLRKNYKNNPNDVTDMKTWHKVLICLGLPILTWFIQLVISTIIPDNYSPAFIQVFILFLSYLIGTPIFAILLFWLKPKQPTDILWYCLLLSLLLVFWQQTNVLSLLLEN</sequence>
<feature type="transmembrane region" description="Helical" evidence="1">
    <location>
        <begin position="323"/>
        <end position="343"/>
    </location>
</feature>
<keyword evidence="1" id="KW-1133">Transmembrane helix</keyword>
<evidence type="ECO:0000313" key="3">
    <source>
        <dbReference type="Proteomes" id="UP000094313"/>
    </source>
</evidence>
<dbReference type="AlphaFoldDB" id="A0A1D7QFK3"/>
<feature type="transmembrane region" description="Helical" evidence="1">
    <location>
        <begin position="39"/>
        <end position="56"/>
    </location>
</feature>
<reference evidence="2 3" key="1">
    <citation type="submission" date="2016-08" db="EMBL/GenBank/DDBJ databases">
        <authorList>
            <person name="Seilhamer J.J."/>
        </authorList>
    </citation>
    <scope>NUCLEOTIDE SEQUENCE [LARGE SCALE GENOMIC DNA]</scope>
    <source>
        <strain evidence="2 3">DX4</strain>
    </source>
</reference>
<dbReference type="RefSeq" id="WP_069379095.1">
    <property type="nucleotide sequence ID" value="NZ_CP017141.1"/>
</dbReference>
<accession>A0A1D7QFK3</accession>
<keyword evidence="1" id="KW-0812">Transmembrane</keyword>
<dbReference type="Proteomes" id="UP000094313">
    <property type="component" value="Chromosome"/>
</dbReference>
<gene>
    <name evidence="2" type="ORF">BFS30_09635</name>
</gene>
<keyword evidence="1" id="KW-0472">Membrane</keyword>
<dbReference type="OrthoDB" id="660780at2"/>
<keyword evidence="3" id="KW-1185">Reference proteome</keyword>
<feature type="transmembrane region" description="Helical" evidence="1">
    <location>
        <begin position="391"/>
        <end position="415"/>
    </location>
</feature>